<dbReference type="EMBL" id="PYGC01000022">
    <property type="protein sequence ID" value="PSK80167.1"/>
    <property type="molecule type" value="Genomic_DNA"/>
</dbReference>
<dbReference type="PANTHER" id="PTHR33337">
    <property type="entry name" value="GFA DOMAIN-CONTAINING PROTEIN"/>
    <property type="match status" value="1"/>
</dbReference>
<evidence type="ECO:0000256" key="3">
    <source>
        <dbReference type="ARBA" id="ARBA00022833"/>
    </source>
</evidence>
<dbReference type="Proteomes" id="UP000396862">
    <property type="component" value="Unassembled WGS sequence"/>
</dbReference>
<dbReference type="GO" id="GO:0016846">
    <property type="term" value="F:carbon-sulfur lyase activity"/>
    <property type="evidence" value="ECO:0007669"/>
    <property type="project" value="InterPro"/>
</dbReference>
<sequence>MEYLGSCLCRTVQFRVLGDFEDFYLCHCGYCRKDTGSAHAANLFSTTAKLEWIKGEEEVKTFQLANTDHVKAFCTTCGSALPNLQMEGKLLVVPAGSLDTKLDKIPDGHIFISKKANWDESLHTFKKFERFPTDN</sequence>
<evidence type="ECO:0000256" key="4">
    <source>
        <dbReference type="ARBA" id="ARBA00023239"/>
    </source>
</evidence>
<dbReference type="EMBL" id="BLAU01000001">
    <property type="protein sequence ID" value="GET22767.1"/>
    <property type="molecule type" value="Genomic_DNA"/>
</dbReference>
<dbReference type="Pfam" id="PF04828">
    <property type="entry name" value="GFA"/>
    <property type="match status" value="1"/>
</dbReference>
<dbReference type="AlphaFoldDB" id="A0A2P8C5C6"/>
<dbReference type="OrthoDB" id="4188830at2"/>
<keyword evidence="3" id="KW-0862">Zinc</keyword>
<evidence type="ECO:0000313" key="7">
    <source>
        <dbReference type="EMBL" id="PSK80167.1"/>
    </source>
</evidence>
<dbReference type="Gene3D" id="3.90.1590.10">
    <property type="entry name" value="glutathione-dependent formaldehyde- activating enzyme (gfa)"/>
    <property type="match status" value="1"/>
</dbReference>
<evidence type="ECO:0000313" key="8">
    <source>
        <dbReference type="Proteomes" id="UP000240621"/>
    </source>
</evidence>
<evidence type="ECO:0000256" key="2">
    <source>
        <dbReference type="ARBA" id="ARBA00022723"/>
    </source>
</evidence>
<reference evidence="7 8" key="1">
    <citation type="submission" date="2018-03" db="EMBL/GenBank/DDBJ databases">
        <title>Genomic Encyclopedia of Archaeal and Bacterial Type Strains, Phase II (KMG-II): from individual species to whole genera.</title>
        <authorList>
            <person name="Goeker M."/>
        </authorList>
    </citation>
    <scope>NUCLEOTIDE SEQUENCE [LARGE SCALE GENOMIC DNA]</scope>
    <source>
        <strain evidence="7 8">DSM 27267</strain>
    </source>
</reference>
<evidence type="ECO:0000313" key="6">
    <source>
        <dbReference type="EMBL" id="GET22767.1"/>
    </source>
</evidence>
<dbReference type="Proteomes" id="UP000240621">
    <property type="component" value="Unassembled WGS sequence"/>
</dbReference>
<comment type="caution">
    <text evidence="7">The sequence shown here is derived from an EMBL/GenBank/DDBJ whole genome shotgun (WGS) entry which is preliminary data.</text>
</comment>
<dbReference type="InterPro" id="IPR011057">
    <property type="entry name" value="Mss4-like_sf"/>
</dbReference>
<keyword evidence="4" id="KW-0456">Lyase</keyword>
<keyword evidence="9" id="KW-1185">Reference proteome</keyword>
<feature type="domain" description="CENP-V/GFA" evidence="5">
    <location>
        <begin position="3"/>
        <end position="119"/>
    </location>
</feature>
<dbReference type="InterPro" id="IPR006913">
    <property type="entry name" value="CENP-V/GFA"/>
</dbReference>
<name>A0A2P8C5C6_9BACT</name>
<accession>A0A2P8C5C6</accession>
<dbReference type="GO" id="GO:0046872">
    <property type="term" value="F:metal ion binding"/>
    <property type="evidence" value="ECO:0007669"/>
    <property type="project" value="UniProtKB-KW"/>
</dbReference>
<protein>
    <submittedName>
        <fullName evidence="6">Aldehyde-activating protein</fullName>
    </submittedName>
</protein>
<dbReference type="RefSeq" id="WP_106543975.1">
    <property type="nucleotide sequence ID" value="NZ_BLAU01000001.1"/>
</dbReference>
<gene>
    <name evidence="7" type="ORF">CLV93_1223</name>
    <name evidence="6" type="ORF">JCM18694_30130</name>
</gene>
<keyword evidence="2" id="KW-0479">Metal-binding</keyword>
<evidence type="ECO:0000259" key="5">
    <source>
        <dbReference type="PROSITE" id="PS51891"/>
    </source>
</evidence>
<proteinExistence type="inferred from homology"/>
<comment type="similarity">
    <text evidence="1">Belongs to the Gfa family.</text>
</comment>
<evidence type="ECO:0000256" key="1">
    <source>
        <dbReference type="ARBA" id="ARBA00005495"/>
    </source>
</evidence>
<dbReference type="SUPFAM" id="SSF51316">
    <property type="entry name" value="Mss4-like"/>
    <property type="match status" value="1"/>
</dbReference>
<organism evidence="7 8">
    <name type="scientific">Prolixibacter denitrificans</name>
    <dbReference type="NCBI Taxonomy" id="1541063"/>
    <lineage>
        <taxon>Bacteria</taxon>
        <taxon>Pseudomonadati</taxon>
        <taxon>Bacteroidota</taxon>
        <taxon>Bacteroidia</taxon>
        <taxon>Marinilabiliales</taxon>
        <taxon>Prolixibacteraceae</taxon>
        <taxon>Prolixibacter</taxon>
    </lineage>
</organism>
<dbReference type="PANTHER" id="PTHR33337:SF40">
    <property type="entry name" value="CENP-V_GFA DOMAIN-CONTAINING PROTEIN-RELATED"/>
    <property type="match status" value="1"/>
</dbReference>
<reference evidence="6 9" key="2">
    <citation type="submission" date="2019-10" db="EMBL/GenBank/DDBJ databases">
        <title>Prolixibacter strains distinguished by the presence of nitrate reductase genes were adept at nitrate-dependent anaerobic corrosion of metallic iron and carbon steel.</title>
        <authorList>
            <person name="Iino T."/>
            <person name="Shono N."/>
            <person name="Ito K."/>
            <person name="Nakamura R."/>
            <person name="Sueoka K."/>
            <person name="Harayama S."/>
            <person name="Ohkuma M."/>
        </authorList>
    </citation>
    <scope>NUCLEOTIDE SEQUENCE [LARGE SCALE GENOMIC DNA]</scope>
    <source>
        <strain evidence="6 9">MIC1-1</strain>
    </source>
</reference>
<dbReference type="PROSITE" id="PS51891">
    <property type="entry name" value="CENP_V_GFA"/>
    <property type="match status" value="1"/>
</dbReference>
<evidence type="ECO:0000313" key="9">
    <source>
        <dbReference type="Proteomes" id="UP000396862"/>
    </source>
</evidence>